<reference evidence="7 8" key="1">
    <citation type="submission" date="2017-07" db="EMBL/GenBank/DDBJ databases">
        <title>Prevalence of linear plasmids in Cutibacterium (Propionibacterium) acnes isolates obtained from prostatic tissue.</title>
        <authorList>
            <person name="Davidsson S."/>
            <person name="Carlsson J."/>
            <person name="Molling P."/>
            <person name="Andren O."/>
            <person name="Andersson S.-O."/>
            <person name="Brzuszkiewicz E."/>
            <person name="Poehlein A."/>
            <person name="Al-Zeer M."/>
            <person name="Brinkmann V."/>
            <person name="Scavenius C."/>
            <person name="Nazipi S."/>
            <person name="Soderquist B."/>
            <person name="Bruggemann H."/>
        </authorList>
    </citation>
    <scope>NUCLEOTIDE SEQUENCE [LARGE SCALE GENOMIC DNA]</scope>
    <source>
        <strain evidence="7 8">DSM 753</strain>
    </source>
</reference>
<feature type="transmembrane region" description="Helical" evidence="6">
    <location>
        <begin position="48"/>
        <end position="67"/>
    </location>
</feature>
<feature type="transmembrane region" description="Helical" evidence="6">
    <location>
        <begin position="387"/>
        <end position="414"/>
    </location>
</feature>
<dbReference type="GO" id="GO:0005886">
    <property type="term" value="C:plasma membrane"/>
    <property type="evidence" value="ECO:0007669"/>
    <property type="project" value="UniProtKB-SubCell"/>
</dbReference>
<dbReference type="PANTHER" id="PTHR30250:SF11">
    <property type="entry name" value="O-ANTIGEN TRANSPORTER-RELATED"/>
    <property type="match status" value="1"/>
</dbReference>
<dbReference type="OrthoDB" id="3246647at2"/>
<sequence>MVIKNFLIHSKSIGKSSYLWNSASAMLNSFQTVVILMVISRIDPVNDAGIFVIAYAIGNLMLTIGRYGIRQFQASDVVEKYSYREYYYSRILTTGLMLAISLAYIGFEYGTGQYDGNKSIVVLLICLVKWIDAFEDVFHGMLQQHDRLDIGGKILTVRLFLYTVLYMVLYAVTKDLILTSLISLLVSFALFVLLNGMALKSFPVEKGELSFRKIGAMLWECFPLFGSTFLIMYIGNAPKYAIDSVLSNQDQASFNYVFMPVFVISLLSNFIYQPVLNKLAVIWNQRETSRFWKLIAKYIAAILGLTAAVALGGYFLGIPVLNLIYGVHLEGYLLHLEILLVGGGLLALINFFTMIITIVRFQKYLIGGYIIVSLAFLLFGSKCVQAYGVLGISCFYTLSMLFLALLFFLLLVAIARRSSKNQ</sequence>
<feature type="transmembrane region" description="Helical" evidence="6">
    <location>
        <begin position="20"/>
        <end position="42"/>
    </location>
</feature>
<keyword evidence="4 6" id="KW-1133">Transmembrane helix</keyword>
<comment type="subcellular location">
    <subcellularLocation>
        <location evidence="1">Cell membrane</location>
        <topology evidence="1">Multi-pass membrane protein</topology>
    </subcellularLocation>
</comment>
<feature type="transmembrane region" description="Helical" evidence="6">
    <location>
        <begin position="150"/>
        <end position="170"/>
    </location>
</feature>
<keyword evidence="2" id="KW-1003">Cell membrane</keyword>
<evidence type="ECO:0000313" key="7">
    <source>
        <dbReference type="EMBL" id="PEQ24636.1"/>
    </source>
</evidence>
<keyword evidence="3 6" id="KW-0812">Transmembrane</keyword>
<proteinExistence type="predicted"/>
<evidence type="ECO:0000256" key="5">
    <source>
        <dbReference type="ARBA" id="ARBA00023136"/>
    </source>
</evidence>
<evidence type="ECO:0008006" key="9">
    <source>
        <dbReference type="Google" id="ProtNLM"/>
    </source>
</evidence>
<feature type="transmembrane region" description="Helical" evidence="6">
    <location>
        <begin position="176"/>
        <end position="194"/>
    </location>
</feature>
<dbReference type="EMBL" id="NOXF01000004">
    <property type="protein sequence ID" value="PEQ24636.1"/>
    <property type="molecule type" value="Genomic_DNA"/>
</dbReference>
<evidence type="ECO:0000256" key="3">
    <source>
        <dbReference type="ARBA" id="ARBA00022692"/>
    </source>
</evidence>
<accession>A0A855A5P6</accession>
<feature type="transmembrane region" description="Helical" evidence="6">
    <location>
        <begin position="364"/>
        <end position="381"/>
    </location>
</feature>
<gene>
    <name evidence="7" type="ORF">CH238_06620</name>
</gene>
<feature type="transmembrane region" description="Helical" evidence="6">
    <location>
        <begin position="214"/>
        <end position="234"/>
    </location>
</feature>
<protein>
    <recommendedName>
        <fullName evidence="9">Polysaccharide biosynthesis protein</fullName>
    </recommendedName>
</protein>
<evidence type="ECO:0000256" key="2">
    <source>
        <dbReference type="ARBA" id="ARBA00022475"/>
    </source>
</evidence>
<evidence type="ECO:0000256" key="6">
    <source>
        <dbReference type="SAM" id="Phobius"/>
    </source>
</evidence>
<organism evidence="7 8">
    <name type="scientific">[Clostridium] leptum DSM 753</name>
    <dbReference type="NCBI Taxonomy" id="428125"/>
    <lineage>
        <taxon>Bacteria</taxon>
        <taxon>Bacillati</taxon>
        <taxon>Bacillota</taxon>
        <taxon>Clostridia</taxon>
        <taxon>Eubacteriales</taxon>
        <taxon>Oscillospiraceae</taxon>
        <taxon>Oscillospiraceae incertae sedis</taxon>
    </lineage>
</organism>
<keyword evidence="8" id="KW-1185">Reference proteome</keyword>
<dbReference type="InterPro" id="IPR050833">
    <property type="entry name" value="Poly_Biosynth_Transport"/>
</dbReference>
<name>A0A855A5P6_9FIRM</name>
<feature type="transmembrane region" description="Helical" evidence="6">
    <location>
        <begin position="119"/>
        <end position="138"/>
    </location>
</feature>
<feature type="transmembrane region" description="Helical" evidence="6">
    <location>
        <begin position="87"/>
        <end position="107"/>
    </location>
</feature>
<evidence type="ECO:0000256" key="4">
    <source>
        <dbReference type="ARBA" id="ARBA00022989"/>
    </source>
</evidence>
<feature type="transmembrane region" description="Helical" evidence="6">
    <location>
        <begin position="332"/>
        <end position="352"/>
    </location>
</feature>
<feature type="transmembrane region" description="Helical" evidence="6">
    <location>
        <begin position="295"/>
        <end position="320"/>
    </location>
</feature>
<comment type="caution">
    <text evidence="7">The sequence shown here is derived from an EMBL/GenBank/DDBJ whole genome shotgun (WGS) entry which is preliminary data.</text>
</comment>
<feature type="transmembrane region" description="Helical" evidence="6">
    <location>
        <begin position="254"/>
        <end position="275"/>
    </location>
</feature>
<dbReference type="PANTHER" id="PTHR30250">
    <property type="entry name" value="PST FAMILY PREDICTED COLANIC ACID TRANSPORTER"/>
    <property type="match status" value="1"/>
</dbReference>
<dbReference type="AlphaFoldDB" id="A0A855A5P6"/>
<keyword evidence="5 6" id="KW-0472">Membrane</keyword>
<dbReference type="Proteomes" id="UP000220611">
    <property type="component" value="Unassembled WGS sequence"/>
</dbReference>
<evidence type="ECO:0000313" key="8">
    <source>
        <dbReference type="Proteomes" id="UP000220611"/>
    </source>
</evidence>
<evidence type="ECO:0000256" key="1">
    <source>
        <dbReference type="ARBA" id="ARBA00004651"/>
    </source>
</evidence>